<comment type="caution">
    <text evidence="1">The sequence shown here is derived from an EMBL/GenBank/DDBJ whole genome shotgun (WGS) entry which is preliminary data.</text>
</comment>
<dbReference type="Proteomes" id="UP001060215">
    <property type="component" value="Chromosome 14"/>
</dbReference>
<evidence type="ECO:0000313" key="1">
    <source>
        <dbReference type="EMBL" id="KAI7989551.1"/>
    </source>
</evidence>
<evidence type="ECO:0000313" key="2">
    <source>
        <dbReference type="Proteomes" id="UP001060215"/>
    </source>
</evidence>
<proteinExistence type="predicted"/>
<name>A0ACC0FNL9_9ERIC</name>
<accession>A0ACC0FNL9</accession>
<reference evidence="1 2" key="1">
    <citation type="journal article" date="2022" name="Plant J.">
        <title>Chromosome-level genome of Camellia lanceoleosa provides a valuable resource for understanding genome evolution and self-incompatibility.</title>
        <authorList>
            <person name="Gong W."/>
            <person name="Xiao S."/>
            <person name="Wang L."/>
            <person name="Liao Z."/>
            <person name="Chang Y."/>
            <person name="Mo W."/>
            <person name="Hu G."/>
            <person name="Li W."/>
            <person name="Zhao G."/>
            <person name="Zhu H."/>
            <person name="Hu X."/>
            <person name="Ji K."/>
            <person name="Xiang X."/>
            <person name="Song Q."/>
            <person name="Yuan D."/>
            <person name="Jin S."/>
            <person name="Zhang L."/>
        </authorList>
    </citation>
    <scope>NUCLEOTIDE SEQUENCE [LARGE SCALE GENOMIC DNA]</scope>
    <source>
        <strain evidence="1">SQ_2022a</strain>
    </source>
</reference>
<organism evidence="1 2">
    <name type="scientific">Camellia lanceoleosa</name>
    <dbReference type="NCBI Taxonomy" id="1840588"/>
    <lineage>
        <taxon>Eukaryota</taxon>
        <taxon>Viridiplantae</taxon>
        <taxon>Streptophyta</taxon>
        <taxon>Embryophyta</taxon>
        <taxon>Tracheophyta</taxon>
        <taxon>Spermatophyta</taxon>
        <taxon>Magnoliopsida</taxon>
        <taxon>eudicotyledons</taxon>
        <taxon>Gunneridae</taxon>
        <taxon>Pentapetalae</taxon>
        <taxon>asterids</taxon>
        <taxon>Ericales</taxon>
        <taxon>Theaceae</taxon>
        <taxon>Camellia</taxon>
    </lineage>
</organism>
<sequence>MANLCITSLIFLSFLPIICLSFSPENPTDRRILVLLDDFALKSSHSIFFKALQNRGFELDFKLADDRQINLQRYGQYMYDGLVLFAPNTERFGGSLDLADVLDFVDSGHDLILSADVNASDLIRNIAAECGVDFDEHQYKHRGSHTFKFEFENPNTHLRVCHTAVGKGSHTFKFENPNTQMVKHI</sequence>
<protein>
    <submittedName>
        <fullName evidence="1">Dolichyl-diphosphooligosaccharide--protein glycosyltransferase 48 kDa subunit</fullName>
    </submittedName>
</protein>
<gene>
    <name evidence="1" type="ORF">LOK49_LG13G00053</name>
</gene>
<dbReference type="EMBL" id="CM045771">
    <property type="protein sequence ID" value="KAI7989551.1"/>
    <property type="molecule type" value="Genomic_DNA"/>
</dbReference>
<keyword evidence="2" id="KW-1185">Reference proteome</keyword>